<dbReference type="AlphaFoldDB" id="A0AAU8TZX7"/>
<sequence>MKKYLVFASIVFLIFIGIWAMLGKSSSEFLRDIKIIVVFITLIVYIISLAVIAIGEKNVVDHPLAYAVGIAFIAGFVSGFLMFKNFFLISFVIGIYVGVVVFLQYRYQTFTNKIYKDKNEKF</sequence>
<evidence type="ECO:0000313" key="2">
    <source>
        <dbReference type="EMBL" id="AKT90792.1"/>
    </source>
</evidence>
<keyword evidence="1" id="KW-1133">Transmembrane helix</keyword>
<accession>A0AAU8TZX7</accession>
<dbReference type="Proteomes" id="UP000063971">
    <property type="component" value="Chromosome"/>
</dbReference>
<keyword evidence="1" id="KW-0812">Transmembrane</keyword>
<protein>
    <submittedName>
        <fullName evidence="2">Membrane protein</fullName>
    </submittedName>
</protein>
<evidence type="ECO:0000313" key="3">
    <source>
        <dbReference type="Proteomes" id="UP000063971"/>
    </source>
</evidence>
<name>A0AAU8TZX7_9BACT</name>
<feature type="transmembrane region" description="Helical" evidence="1">
    <location>
        <begin position="64"/>
        <end position="81"/>
    </location>
</feature>
<organism evidence="2 3">
    <name type="scientific">Campylobacter ureolyticus RIGS 9880</name>
    <dbReference type="NCBI Taxonomy" id="1032069"/>
    <lineage>
        <taxon>Bacteria</taxon>
        <taxon>Pseudomonadati</taxon>
        <taxon>Campylobacterota</taxon>
        <taxon>Epsilonproteobacteria</taxon>
        <taxon>Campylobacterales</taxon>
        <taxon>Campylobacteraceae</taxon>
        <taxon>Campylobacter</taxon>
    </lineage>
</organism>
<reference evidence="2 3" key="1">
    <citation type="journal article" date="2015" name="Genome Announc.">
        <title>Complete Genome Sequence of the Campylobacter ureolyticus Clinical Isolate RIGS 9880.</title>
        <authorList>
            <person name="Miller W.G."/>
            <person name="Yee E."/>
            <person name="On S.L."/>
            <person name="Andersen L.P."/>
            <person name="Bono J.L."/>
        </authorList>
    </citation>
    <scope>NUCLEOTIDE SEQUENCE [LARGE SCALE GENOMIC DNA]</scope>
    <source>
        <strain evidence="2 3">RIGS 9880</strain>
    </source>
</reference>
<feature type="transmembrane region" description="Helical" evidence="1">
    <location>
        <begin position="87"/>
        <end position="105"/>
    </location>
</feature>
<evidence type="ECO:0000256" key="1">
    <source>
        <dbReference type="SAM" id="Phobius"/>
    </source>
</evidence>
<keyword evidence="1" id="KW-0472">Membrane</keyword>
<proteinExistence type="predicted"/>
<dbReference type="EMBL" id="CP012195">
    <property type="protein sequence ID" value="AKT90792.1"/>
    <property type="molecule type" value="Genomic_DNA"/>
</dbReference>
<dbReference type="KEGG" id="cure:CUREO_0939"/>
<gene>
    <name evidence="2" type="ORF">CUREO_0939</name>
</gene>
<feature type="transmembrane region" description="Helical" evidence="1">
    <location>
        <begin position="33"/>
        <end position="52"/>
    </location>
</feature>
<dbReference type="RefSeq" id="WP_050334979.1">
    <property type="nucleotide sequence ID" value="NZ_CP012195.1"/>
</dbReference>